<reference evidence="7 8" key="1">
    <citation type="submission" date="2015-09" db="EMBL/GenBank/DDBJ databases">
        <title>Identification and resolution of microdiversity through metagenomic sequencing of parallel consortia.</title>
        <authorList>
            <person name="Nelson W.C."/>
            <person name="Romine M.F."/>
            <person name="Lindemann S.R."/>
        </authorList>
    </citation>
    <scope>NUCLEOTIDE SEQUENCE [LARGE SCALE GENOMIC DNA]</scope>
    <source>
        <strain evidence="7">Ana</strain>
    </source>
</reference>
<evidence type="ECO:0000259" key="6">
    <source>
        <dbReference type="Pfam" id="PF01609"/>
    </source>
</evidence>
<protein>
    <submittedName>
        <fullName evidence="7">Transposase</fullName>
    </submittedName>
</protein>
<evidence type="ECO:0000256" key="2">
    <source>
        <dbReference type="ARBA" id="ARBA00022578"/>
    </source>
</evidence>
<evidence type="ECO:0000313" key="8">
    <source>
        <dbReference type="Proteomes" id="UP000050465"/>
    </source>
</evidence>
<dbReference type="InterPro" id="IPR012337">
    <property type="entry name" value="RNaseH-like_sf"/>
</dbReference>
<evidence type="ECO:0000256" key="1">
    <source>
        <dbReference type="ARBA" id="ARBA00010075"/>
    </source>
</evidence>
<dbReference type="PANTHER" id="PTHR33258">
    <property type="entry name" value="TRANSPOSASE INSL FOR INSERTION SEQUENCE ELEMENT IS186A-RELATED"/>
    <property type="match status" value="1"/>
</dbReference>
<dbReference type="Proteomes" id="UP000050465">
    <property type="component" value="Unassembled WGS sequence"/>
</dbReference>
<dbReference type="SUPFAM" id="SSF53098">
    <property type="entry name" value="Ribonuclease H-like"/>
    <property type="match status" value="1"/>
</dbReference>
<keyword evidence="2" id="KW-0815">Transposition</keyword>
<dbReference type="PATRIC" id="fig|1666911.3.peg.2298"/>
<name>A0A0P8BW31_9CYAN</name>
<evidence type="ECO:0000313" key="7">
    <source>
        <dbReference type="EMBL" id="KPQ33079.1"/>
    </source>
</evidence>
<dbReference type="AlphaFoldDB" id="A0A0P8BW31"/>
<keyword evidence="4" id="KW-0233">DNA recombination</keyword>
<feature type="region of interest" description="Disordered" evidence="5">
    <location>
        <begin position="425"/>
        <end position="452"/>
    </location>
</feature>
<organism evidence="7 8">
    <name type="scientific">Phormidesmis priestleyi Ana</name>
    <dbReference type="NCBI Taxonomy" id="1666911"/>
    <lineage>
        <taxon>Bacteria</taxon>
        <taxon>Bacillati</taxon>
        <taxon>Cyanobacteriota</taxon>
        <taxon>Cyanophyceae</taxon>
        <taxon>Leptolyngbyales</taxon>
        <taxon>Leptolyngbyaceae</taxon>
        <taxon>Phormidesmis</taxon>
    </lineage>
</organism>
<dbReference type="PANTHER" id="PTHR33258:SF1">
    <property type="entry name" value="TRANSPOSASE INSL FOR INSERTION SEQUENCE ELEMENT IS186A-RELATED"/>
    <property type="match status" value="1"/>
</dbReference>
<evidence type="ECO:0000256" key="4">
    <source>
        <dbReference type="ARBA" id="ARBA00023172"/>
    </source>
</evidence>
<comment type="caution">
    <text evidence="7">The sequence shown here is derived from an EMBL/GenBank/DDBJ whole genome shotgun (WGS) entry which is preliminary data.</text>
</comment>
<proteinExistence type="inferred from homology"/>
<evidence type="ECO:0000256" key="5">
    <source>
        <dbReference type="SAM" id="MobiDB-lite"/>
    </source>
</evidence>
<dbReference type="Gene3D" id="3.90.350.10">
    <property type="entry name" value="Transposase Inhibitor Protein From Tn5, Chain A, domain 1"/>
    <property type="match status" value="1"/>
</dbReference>
<dbReference type="InterPro" id="IPR002559">
    <property type="entry name" value="Transposase_11"/>
</dbReference>
<dbReference type="GO" id="GO:0004803">
    <property type="term" value="F:transposase activity"/>
    <property type="evidence" value="ECO:0007669"/>
    <property type="project" value="InterPro"/>
</dbReference>
<feature type="domain" description="Transposase IS4-like" evidence="6">
    <location>
        <begin position="177"/>
        <end position="346"/>
    </location>
</feature>
<dbReference type="GO" id="GO:0006313">
    <property type="term" value="P:DNA transposition"/>
    <property type="evidence" value="ECO:0007669"/>
    <property type="project" value="InterPro"/>
</dbReference>
<gene>
    <name evidence="7" type="ORF">HLUCCA11_19750</name>
</gene>
<dbReference type="Pfam" id="PF01609">
    <property type="entry name" value="DDE_Tnp_1"/>
    <property type="match status" value="1"/>
</dbReference>
<accession>A0A0P8BW31</accession>
<sequence>MLANIFNAFIAASPVSVMLRGVMERVFRPERLDEIFEHNAQEQYTRELLFSSLVDLLSLVVCGIHPSVNAAYKAKAEDLNVTRNAIYAKLNGVEPAVSAALLRTTTAELGELVAQMGGGQPPLLEGYQVRILDGNALAATERRLKVLRSVASAPLPGKSLVVLDPALRLAVDIFPCEDGHAQERRFFEQVLATVQPQELWIADRNMCTLGFLCGIAKRQSTFLIRAHQNLLWQAVSELQKVGQVEAGEVFEQTIEIQFDGTPLRLRRAVLRLAKPTRHGDNEIVVLTNLPTTAADAVRVVQMYRQRWQIEKLFLTVTQNFEGEIDTLAYPKAALFSFTLALMSYNILATLRAALASVHGVGKIEAALSDFYVVDELQGTYRGMMIAIPPTEWHIFREMALPDLATLLTDWAAQVDLRRFLKQPKKKKKKKKTLVADPKQPHVSTAKLLARKN</sequence>
<evidence type="ECO:0000256" key="3">
    <source>
        <dbReference type="ARBA" id="ARBA00023125"/>
    </source>
</evidence>
<dbReference type="GO" id="GO:0003677">
    <property type="term" value="F:DNA binding"/>
    <property type="evidence" value="ECO:0007669"/>
    <property type="project" value="UniProtKB-KW"/>
</dbReference>
<dbReference type="EMBL" id="LJZR01000039">
    <property type="protein sequence ID" value="KPQ33079.1"/>
    <property type="molecule type" value="Genomic_DNA"/>
</dbReference>
<keyword evidence="3" id="KW-0238">DNA-binding</keyword>
<comment type="similarity">
    <text evidence="1">Belongs to the transposase 11 family.</text>
</comment>
<dbReference type="InterPro" id="IPR047952">
    <property type="entry name" value="Transpos_IS4"/>
</dbReference>
<dbReference type="NCBIfam" id="NF033592">
    <property type="entry name" value="transpos_IS4_1"/>
    <property type="match status" value="1"/>
</dbReference>
<dbReference type="STRING" id="1666911.HLUCCA11_19750"/>